<evidence type="ECO:0000313" key="3">
    <source>
        <dbReference type="Proteomes" id="UP000008909"/>
    </source>
</evidence>
<evidence type="ECO:0000313" key="2">
    <source>
        <dbReference type="EMBL" id="GAA56419.1"/>
    </source>
</evidence>
<sequence>MSVTLALTGATLVAVIILICNGCSTLLKDLIKSLLVVGFVEFTSTSISFEQSSFCRGPVLLCIPRIFQNFPSVVLANSCFYSPRPGEFELVPNVFIQYINIYLFARTCRNYQFPVKRFLYPAAHSSRITVVGPSEESFSVLLTVNQVLKLTLRATGFCVQTNDTTRALQKGLSTEETHNYYPDDDDYHESGTGNHNYRNYTQRLDQDD</sequence>
<reference key="2">
    <citation type="submission" date="2011-10" db="EMBL/GenBank/DDBJ databases">
        <title>The genome and transcriptome sequence of Clonorchis sinensis provide insights into the carcinogenic liver fluke.</title>
        <authorList>
            <person name="Wang X."/>
            <person name="Huang Y."/>
            <person name="Chen W."/>
            <person name="Liu H."/>
            <person name="Guo L."/>
            <person name="Chen Y."/>
            <person name="Luo F."/>
            <person name="Zhou W."/>
            <person name="Sun J."/>
            <person name="Mao Q."/>
            <person name="Liang P."/>
            <person name="Zhou C."/>
            <person name="Tian Y."/>
            <person name="Men J."/>
            <person name="Lv X."/>
            <person name="Huang L."/>
            <person name="Zhou J."/>
            <person name="Hu Y."/>
            <person name="Li R."/>
            <person name="Zhang F."/>
            <person name="Lei H."/>
            <person name="Li X."/>
            <person name="Hu X."/>
            <person name="Liang C."/>
            <person name="Xu J."/>
            <person name="Wu Z."/>
            <person name="Yu X."/>
        </authorList>
    </citation>
    <scope>NUCLEOTIDE SEQUENCE</scope>
    <source>
        <strain>Henan</strain>
    </source>
</reference>
<feature type="compositionally biased region" description="Polar residues" evidence="1">
    <location>
        <begin position="191"/>
        <end position="208"/>
    </location>
</feature>
<dbReference type="Proteomes" id="UP000008909">
    <property type="component" value="Unassembled WGS sequence"/>
</dbReference>
<keyword evidence="3" id="KW-1185">Reference proteome</keyword>
<accession>G7YTY9</accession>
<gene>
    <name evidence="2" type="ORF">CLF_110847</name>
</gene>
<name>G7YTY9_CLOSI</name>
<dbReference type="EMBL" id="DF144250">
    <property type="protein sequence ID" value="GAA56419.1"/>
    <property type="molecule type" value="Genomic_DNA"/>
</dbReference>
<evidence type="ECO:0000256" key="1">
    <source>
        <dbReference type="SAM" id="MobiDB-lite"/>
    </source>
</evidence>
<feature type="region of interest" description="Disordered" evidence="1">
    <location>
        <begin position="171"/>
        <end position="208"/>
    </location>
</feature>
<dbReference type="AlphaFoldDB" id="G7YTY9"/>
<protein>
    <submittedName>
        <fullName evidence="2">Uncharacterized protein</fullName>
    </submittedName>
</protein>
<organism evidence="2 3">
    <name type="scientific">Clonorchis sinensis</name>
    <name type="common">Chinese liver fluke</name>
    <dbReference type="NCBI Taxonomy" id="79923"/>
    <lineage>
        <taxon>Eukaryota</taxon>
        <taxon>Metazoa</taxon>
        <taxon>Spiralia</taxon>
        <taxon>Lophotrochozoa</taxon>
        <taxon>Platyhelminthes</taxon>
        <taxon>Trematoda</taxon>
        <taxon>Digenea</taxon>
        <taxon>Opisthorchiida</taxon>
        <taxon>Opisthorchiata</taxon>
        <taxon>Opisthorchiidae</taxon>
        <taxon>Clonorchis</taxon>
    </lineage>
</organism>
<proteinExistence type="predicted"/>
<reference evidence="2" key="1">
    <citation type="journal article" date="2011" name="Genome Biol.">
        <title>The draft genome of the carcinogenic human liver fluke Clonorchis sinensis.</title>
        <authorList>
            <person name="Wang X."/>
            <person name="Chen W."/>
            <person name="Huang Y."/>
            <person name="Sun J."/>
            <person name="Men J."/>
            <person name="Liu H."/>
            <person name="Luo F."/>
            <person name="Guo L."/>
            <person name="Lv X."/>
            <person name="Deng C."/>
            <person name="Zhou C."/>
            <person name="Fan Y."/>
            <person name="Li X."/>
            <person name="Huang L."/>
            <person name="Hu Y."/>
            <person name="Liang C."/>
            <person name="Hu X."/>
            <person name="Xu J."/>
            <person name="Yu X."/>
        </authorList>
    </citation>
    <scope>NUCLEOTIDE SEQUENCE [LARGE SCALE GENOMIC DNA]</scope>
    <source>
        <strain evidence="2">Henan</strain>
    </source>
</reference>